<comment type="caution">
    <text evidence="3">The sequence shown here is derived from an EMBL/GenBank/DDBJ whole genome shotgun (WGS) entry which is preliminary data.</text>
</comment>
<feature type="compositionally biased region" description="Polar residues" evidence="1">
    <location>
        <begin position="7"/>
        <end position="19"/>
    </location>
</feature>
<feature type="region of interest" description="Disordered" evidence="1">
    <location>
        <begin position="1"/>
        <end position="22"/>
    </location>
</feature>
<proteinExistence type="predicted"/>
<name>A0ABR9ZIL2_9CORY</name>
<feature type="compositionally biased region" description="Polar residues" evidence="1">
    <location>
        <begin position="59"/>
        <end position="88"/>
    </location>
</feature>
<evidence type="ECO:0000313" key="4">
    <source>
        <dbReference type="Proteomes" id="UP000635902"/>
    </source>
</evidence>
<sequence>MNFRNFPASSAASVSLTDPSSAASRNSRRSLLACAAVSVLAGSVLTGCFPDEGTGPGSDDSSQNQESAPESGQTSSSDQPQAALTATDANGKPATLCDTKNLGITTEAPTGGAGSSFYTLKFTNNGDASCVLKGFPGVSLVTDNNGTQLGPSAKREENIDSSPITLEKGQTATSALRLSSVGPFDPEECKPASADGLRIYPPENTASAYLPLENVEGCRGDVPVLSVQPITQE</sequence>
<keyword evidence="4" id="KW-1185">Reference proteome</keyword>
<evidence type="ECO:0000259" key="2">
    <source>
        <dbReference type="Pfam" id="PF14016"/>
    </source>
</evidence>
<protein>
    <submittedName>
        <fullName evidence="3">DUF4232 domain-containing protein</fullName>
    </submittedName>
</protein>
<dbReference type="InterPro" id="IPR025326">
    <property type="entry name" value="DUF4232"/>
</dbReference>
<reference evidence="3 4" key="1">
    <citation type="submission" date="2020-10" db="EMBL/GenBank/DDBJ databases">
        <title>Novel species in genus Corynebacterium.</title>
        <authorList>
            <person name="Zhang G."/>
        </authorList>
    </citation>
    <scope>NUCLEOTIDE SEQUENCE [LARGE SCALE GENOMIC DNA]</scope>
    <source>
        <strain evidence="3 4">DSM 45110</strain>
    </source>
</reference>
<dbReference type="EMBL" id="JADKMY010000001">
    <property type="protein sequence ID" value="MBF4553230.1"/>
    <property type="molecule type" value="Genomic_DNA"/>
</dbReference>
<accession>A0ABR9ZIL2</accession>
<gene>
    <name evidence="3" type="ORF">IRY30_03925</name>
</gene>
<dbReference type="RefSeq" id="WP_194556057.1">
    <property type="nucleotide sequence ID" value="NZ_JADKMY010000001.1"/>
</dbReference>
<organism evidence="3 4">
    <name type="scientific">Corynebacterium suicordis DSM 45110</name>
    <dbReference type="NCBI Taxonomy" id="1121369"/>
    <lineage>
        <taxon>Bacteria</taxon>
        <taxon>Bacillati</taxon>
        <taxon>Actinomycetota</taxon>
        <taxon>Actinomycetes</taxon>
        <taxon>Mycobacteriales</taxon>
        <taxon>Corynebacteriaceae</taxon>
        <taxon>Corynebacterium</taxon>
    </lineage>
</organism>
<feature type="domain" description="DUF4232" evidence="2">
    <location>
        <begin position="97"/>
        <end position="230"/>
    </location>
</feature>
<feature type="region of interest" description="Disordered" evidence="1">
    <location>
        <begin position="50"/>
        <end position="91"/>
    </location>
</feature>
<dbReference type="Pfam" id="PF14016">
    <property type="entry name" value="DUF4232"/>
    <property type="match status" value="1"/>
</dbReference>
<dbReference type="Proteomes" id="UP000635902">
    <property type="component" value="Unassembled WGS sequence"/>
</dbReference>
<evidence type="ECO:0000313" key="3">
    <source>
        <dbReference type="EMBL" id="MBF4553230.1"/>
    </source>
</evidence>
<evidence type="ECO:0000256" key="1">
    <source>
        <dbReference type="SAM" id="MobiDB-lite"/>
    </source>
</evidence>